<keyword evidence="1" id="KW-1133">Transmembrane helix</keyword>
<name>A0A2N8LAJ5_9STRE</name>
<dbReference type="EMBL" id="LOCM01000031">
    <property type="protein sequence ID" value="PND47183.1"/>
    <property type="molecule type" value="Genomic_DNA"/>
</dbReference>
<dbReference type="AlphaFoldDB" id="A0A2N8LAJ5"/>
<keyword evidence="1" id="KW-0472">Membrane</keyword>
<evidence type="ECO:0000313" key="2">
    <source>
        <dbReference type="EMBL" id="PND47183.1"/>
    </source>
</evidence>
<sequence>MLLLSKRDNILYVIKITMCLFLSYFLKGTFYISNEAIITILTVIIGFVLSAIAIIFSSSLRAVLYDQKTKGYESLWQKLISISYNTFVFNLLFVAFVAIQPICFPSWIIMGLFLNAIIELIIVIYILFKLLSIEII</sequence>
<evidence type="ECO:0000256" key="1">
    <source>
        <dbReference type="SAM" id="Phobius"/>
    </source>
</evidence>
<feature type="transmembrane region" description="Helical" evidence="1">
    <location>
        <begin position="36"/>
        <end position="58"/>
    </location>
</feature>
<protein>
    <submittedName>
        <fullName evidence="2">Uncharacterized protein</fullName>
    </submittedName>
</protein>
<proteinExistence type="predicted"/>
<feature type="transmembrane region" description="Helical" evidence="1">
    <location>
        <begin position="12"/>
        <end position="30"/>
    </location>
</feature>
<comment type="caution">
    <text evidence="2">The sequence shown here is derived from an EMBL/GenBank/DDBJ whole genome shotgun (WGS) entry which is preliminary data.</text>
</comment>
<evidence type="ECO:0000313" key="3">
    <source>
        <dbReference type="Proteomes" id="UP000235963"/>
    </source>
</evidence>
<dbReference type="OrthoDB" id="10008159at2"/>
<organism evidence="2 3">
    <name type="scientific">Streptococcus penaeicida</name>
    <dbReference type="NCBI Taxonomy" id="1765960"/>
    <lineage>
        <taxon>Bacteria</taxon>
        <taxon>Bacillati</taxon>
        <taxon>Bacillota</taxon>
        <taxon>Bacilli</taxon>
        <taxon>Lactobacillales</taxon>
        <taxon>Streptococcaceae</taxon>
        <taxon>Streptococcus</taxon>
    </lineage>
</organism>
<feature type="transmembrane region" description="Helical" evidence="1">
    <location>
        <begin position="105"/>
        <end position="128"/>
    </location>
</feature>
<feature type="transmembrane region" description="Helical" evidence="1">
    <location>
        <begin position="79"/>
        <end position="99"/>
    </location>
</feature>
<dbReference type="Proteomes" id="UP000235963">
    <property type="component" value="Unassembled WGS sequence"/>
</dbReference>
<keyword evidence="1" id="KW-0812">Transmembrane</keyword>
<accession>A0A2N8LAJ5</accession>
<reference evidence="2 3" key="1">
    <citation type="submission" date="2015-12" db="EMBL/GenBank/DDBJ databases">
        <title>Streptococcus penaeicida sp. nov.</title>
        <authorList>
            <person name="Gomez-Gil B."/>
            <person name="Morales-Covarrubias M."/>
        </authorList>
    </citation>
    <scope>NUCLEOTIDE SEQUENCE [LARGE SCALE GENOMIC DNA]</scope>
    <source>
        <strain evidence="2 3">CAIM 1838</strain>
    </source>
</reference>
<gene>
    <name evidence="2" type="ORF">AT575_08505</name>
</gene>
<keyword evidence="3" id="KW-1185">Reference proteome</keyword>
<dbReference type="RefSeq" id="WP_102777989.1">
    <property type="nucleotide sequence ID" value="NZ_CBCSGP010000029.1"/>
</dbReference>